<dbReference type="PANTHER" id="PTHR11926:SF774">
    <property type="entry name" value="UDP-GLYCOSYLTRANSFERASE 85A1-RELATED"/>
    <property type="match status" value="1"/>
</dbReference>
<protein>
    <recommendedName>
        <fullName evidence="5">UDP-glycosyltransferase 74C1</fullName>
    </recommendedName>
</protein>
<accession>A0A8H2WZU1</accession>
<dbReference type="PANTHER" id="PTHR11926">
    <property type="entry name" value="GLUCOSYL/GLUCURONOSYL TRANSFERASES"/>
    <property type="match status" value="1"/>
</dbReference>
<evidence type="ECO:0000313" key="4">
    <source>
        <dbReference type="Proteomes" id="UP000663840"/>
    </source>
</evidence>
<organism evidence="3 4">
    <name type="scientific">Rhizoctonia solani</name>
    <dbReference type="NCBI Taxonomy" id="456999"/>
    <lineage>
        <taxon>Eukaryota</taxon>
        <taxon>Fungi</taxon>
        <taxon>Dikarya</taxon>
        <taxon>Basidiomycota</taxon>
        <taxon>Agaricomycotina</taxon>
        <taxon>Agaricomycetes</taxon>
        <taxon>Cantharellales</taxon>
        <taxon>Ceratobasidiaceae</taxon>
        <taxon>Rhizoctonia</taxon>
    </lineage>
</organism>
<dbReference type="Proteomes" id="UP000663840">
    <property type="component" value="Unassembled WGS sequence"/>
</dbReference>
<dbReference type="GO" id="GO:0008194">
    <property type="term" value="F:UDP-glycosyltransferase activity"/>
    <property type="evidence" value="ECO:0007669"/>
    <property type="project" value="InterPro"/>
</dbReference>
<dbReference type="InterPro" id="IPR002213">
    <property type="entry name" value="UDP_glucos_trans"/>
</dbReference>
<keyword evidence="2" id="KW-0808">Transferase</keyword>
<gene>
    <name evidence="3" type="ORF">RDB_LOCUS43172</name>
</gene>
<dbReference type="AlphaFoldDB" id="A0A8H2WZU1"/>
<dbReference type="SUPFAM" id="SSF53756">
    <property type="entry name" value="UDP-Glycosyltransferase/glycogen phosphorylase"/>
    <property type="match status" value="1"/>
</dbReference>
<evidence type="ECO:0000256" key="1">
    <source>
        <dbReference type="ARBA" id="ARBA00009995"/>
    </source>
</evidence>
<evidence type="ECO:0000256" key="2">
    <source>
        <dbReference type="ARBA" id="ARBA00022679"/>
    </source>
</evidence>
<proteinExistence type="inferred from homology"/>
<dbReference type="Pfam" id="PF00201">
    <property type="entry name" value="UDPGT"/>
    <property type="match status" value="1"/>
</dbReference>
<evidence type="ECO:0008006" key="5">
    <source>
        <dbReference type="Google" id="ProtNLM"/>
    </source>
</evidence>
<reference evidence="3" key="1">
    <citation type="submission" date="2021-01" db="EMBL/GenBank/DDBJ databases">
        <authorList>
            <person name="Kaushik A."/>
        </authorList>
    </citation>
    <scope>NUCLEOTIDE SEQUENCE</scope>
    <source>
        <strain evidence="3">AG1-1A</strain>
    </source>
</reference>
<evidence type="ECO:0000313" key="3">
    <source>
        <dbReference type="EMBL" id="CAE6409254.1"/>
    </source>
</evidence>
<dbReference type="Gene3D" id="3.40.50.2000">
    <property type="entry name" value="Glycogen Phosphorylase B"/>
    <property type="match status" value="2"/>
</dbReference>
<dbReference type="EMBL" id="CAJMWR010000945">
    <property type="protein sequence ID" value="CAE6409254.1"/>
    <property type="molecule type" value="Genomic_DNA"/>
</dbReference>
<sequence>MPFPFTFQASTRNMTSEPLKHVVFVPGPSWGHLRPALKTSLRMVEKFPYLFISLFVYGKEVPRAINYLEAQPSTCSHRVKVVETTLGGEEPPVISLTNILDLYLYLEKSFELWITQELQRSVDIPIDNQFVSQPSWIIEDQQNGGVSLASKHIHNLSVVSWWSTTAVSLIVRHGNKENGHGGRVLEAITQKQDYSFDKTGEMYLQEVTNRLVDMPGIPIHHEWEAIPQYIPSILSVCALLNGRWTNMIKNVDMVICCATVEIAPISAAALSGAFDKPMTPFFIGPSVDLKTAPNRTDSDSTIMQFLDKAYTEKGPHSVIYVAFGTFFFPPPGSITHLTTILDEITRFGLRFVLALSNRSAILDESWMNAHVQAGNAIFPSWANQTAVLDHPSIHYFLSHGGWNSSTEALVRGVPIIFWPFASDQPTNAVQIATLHDCGFELLQVRTGPARSKAYQNGREVEIVGTDDAVGKEIIEILQLSKGPMGEHQRRNARLLGRVIADSLERGGSGDLNLEKLGRALGLV</sequence>
<comment type="similarity">
    <text evidence="1">Belongs to the UDP-glycosyltransferase family.</text>
</comment>
<name>A0A8H2WZU1_9AGAM</name>
<comment type="caution">
    <text evidence="3">The sequence shown here is derived from an EMBL/GenBank/DDBJ whole genome shotgun (WGS) entry which is preliminary data.</text>
</comment>